<dbReference type="PANTHER" id="PTHR11236">
    <property type="entry name" value="AMINOBENZOATE/ANTHRANILATE SYNTHASE"/>
    <property type="match status" value="1"/>
</dbReference>
<dbReference type="GO" id="GO:0000162">
    <property type="term" value="P:L-tryptophan biosynthetic process"/>
    <property type="evidence" value="ECO:0007669"/>
    <property type="project" value="TreeGrafter"/>
</dbReference>
<dbReference type="EC" id="2.6.1.85" evidence="2"/>
<dbReference type="Gene3D" id="3.60.120.10">
    <property type="entry name" value="Anthranilate synthase"/>
    <property type="match status" value="1"/>
</dbReference>
<evidence type="ECO:0000313" key="2">
    <source>
        <dbReference type="EMBL" id="VAW30403.1"/>
    </source>
</evidence>
<sequence>MDNSSENFSEKMNRWGREGRPFLFLLDFALQQPVVLPLDEVNPEEVLYDVNGSRNFEEKPCDDSPVSFTVVPASRARYRKAFSLVQQHTHRGDTFLLNLTLPSRVESNLSLKQLFFRSKAKYKIYYKDLFICFSPEIFVQTDGDIIRSFPMKGTLDASVQDASEKLLSNKKELAEHFTIVDLIRNDLSIVAKEVEVSRFRYIDQIKTNKNEILQMSSEIRGRLRSEYLHAPGDMFLKLLPAGSVSGAPKKKTLEIIRKAESYNRGFYTGVMGIFDGRDIDSGVMIRFIENTADGLVYKSGGGITAQSNCEEEYNELIEKIYVPCA</sequence>
<dbReference type="EMBL" id="UOET01000509">
    <property type="protein sequence ID" value="VAW30403.1"/>
    <property type="molecule type" value="Genomic_DNA"/>
</dbReference>
<organism evidence="2">
    <name type="scientific">hydrothermal vent metagenome</name>
    <dbReference type="NCBI Taxonomy" id="652676"/>
    <lineage>
        <taxon>unclassified sequences</taxon>
        <taxon>metagenomes</taxon>
        <taxon>ecological metagenomes</taxon>
    </lineage>
</organism>
<evidence type="ECO:0000259" key="1">
    <source>
        <dbReference type="Pfam" id="PF00425"/>
    </source>
</evidence>
<accession>A0A3B0UQ69</accession>
<dbReference type="InterPro" id="IPR019999">
    <property type="entry name" value="Anth_synth_I-like"/>
</dbReference>
<dbReference type="PRINTS" id="PR00095">
    <property type="entry name" value="ANTSNTHASEI"/>
</dbReference>
<dbReference type="SUPFAM" id="SSF56322">
    <property type="entry name" value="ADC synthase"/>
    <property type="match status" value="1"/>
</dbReference>
<dbReference type="InterPro" id="IPR015890">
    <property type="entry name" value="Chorismate_C"/>
</dbReference>
<dbReference type="PANTHER" id="PTHR11236:SF50">
    <property type="entry name" value="AMINODEOXYCHORISMATE SYNTHASE COMPONENT 1"/>
    <property type="match status" value="1"/>
</dbReference>
<proteinExistence type="predicted"/>
<keyword evidence="2" id="KW-0808">Transferase</keyword>
<dbReference type="NCBIfam" id="NF005486">
    <property type="entry name" value="PRK07093.1"/>
    <property type="match status" value="1"/>
</dbReference>
<dbReference type="GO" id="GO:0046820">
    <property type="term" value="F:4-amino-4-deoxychorismate synthase activity"/>
    <property type="evidence" value="ECO:0007669"/>
    <property type="project" value="UniProtKB-EC"/>
</dbReference>
<gene>
    <name evidence="2" type="ORF">MNBD_BACTEROID07-1972</name>
</gene>
<keyword evidence="2" id="KW-0032">Aminotransferase</keyword>
<dbReference type="InterPro" id="IPR005801">
    <property type="entry name" value="ADC_synthase"/>
</dbReference>
<dbReference type="AlphaFoldDB" id="A0A3B0UQ69"/>
<feature type="domain" description="Chorismate-utilising enzyme C-terminal" evidence="1">
    <location>
        <begin position="75"/>
        <end position="319"/>
    </location>
</feature>
<name>A0A3B0UQ69_9ZZZZ</name>
<reference evidence="2" key="1">
    <citation type="submission" date="2018-06" db="EMBL/GenBank/DDBJ databases">
        <authorList>
            <person name="Zhirakovskaya E."/>
        </authorList>
    </citation>
    <scope>NUCLEOTIDE SEQUENCE</scope>
</reference>
<dbReference type="Pfam" id="PF00425">
    <property type="entry name" value="Chorismate_bind"/>
    <property type="match status" value="1"/>
</dbReference>
<protein>
    <submittedName>
        <fullName evidence="2">Para-aminobenzoate synthase, aminase component</fullName>
        <ecNumber evidence="2">2.6.1.85</ecNumber>
    </submittedName>
</protein>